<keyword evidence="4" id="KW-0949">S-adenosyl-L-methionine</keyword>
<evidence type="ECO:0000313" key="6">
    <source>
        <dbReference type="EMBL" id="OCH85393.1"/>
    </source>
</evidence>
<dbReference type="OrthoDB" id="8300214at2759"/>
<reference evidence="6 7" key="1">
    <citation type="submission" date="2016-07" db="EMBL/GenBank/DDBJ databases">
        <title>Draft genome of the white-rot fungus Obba rivulosa 3A-2.</title>
        <authorList>
            <consortium name="DOE Joint Genome Institute"/>
            <person name="Miettinen O."/>
            <person name="Riley R."/>
            <person name="Acob R."/>
            <person name="Barry K."/>
            <person name="Cullen D."/>
            <person name="De Vries R."/>
            <person name="Hainaut M."/>
            <person name="Hatakka A."/>
            <person name="Henrissat B."/>
            <person name="Hilden K."/>
            <person name="Kuo R."/>
            <person name="Labutti K."/>
            <person name="Lipzen A."/>
            <person name="Makela M.R."/>
            <person name="Sandor L."/>
            <person name="Spatafora J.W."/>
            <person name="Grigoriev I.V."/>
            <person name="Hibbett D.S."/>
        </authorList>
    </citation>
    <scope>NUCLEOTIDE SEQUENCE [LARGE SCALE GENOMIC DNA]</scope>
    <source>
        <strain evidence="6 7">3A-2</strain>
    </source>
</reference>
<evidence type="ECO:0000256" key="1">
    <source>
        <dbReference type="ARBA" id="ARBA00010815"/>
    </source>
</evidence>
<evidence type="ECO:0000256" key="3">
    <source>
        <dbReference type="ARBA" id="ARBA00022679"/>
    </source>
</evidence>
<evidence type="ECO:0000256" key="5">
    <source>
        <dbReference type="ARBA" id="ARBA00023098"/>
    </source>
</evidence>
<dbReference type="Gene3D" id="3.40.50.150">
    <property type="entry name" value="Vaccinia Virus protein VP39"/>
    <property type="match status" value="1"/>
</dbReference>
<dbReference type="EMBL" id="KV722587">
    <property type="protein sequence ID" value="OCH85393.1"/>
    <property type="molecule type" value="Genomic_DNA"/>
</dbReference>
<sequence length="469" mass="52692">MTMESVKLSDYSMSPPTKCLPPSPAASLTLSLPPSQSWLVAFARSSILATLERAVKTGFIEVEDSEGTYSFGIEGKSGNGIHLRVLDDTFWTRVFMSGDLGFSEAYMSGEVEVNNLKGVMDLWLDNESSITNLSSLYSRFSGIISGISNAFFGQTRTKARENVIASYDQSNELFKAFLSKDMMYSCALWGDEEGGVRGDLVSGPAQDDLEVAQFRKIHHVLRTARLQQGHKVLEVGSGWGALAIEAARTYGCEVDTLTLSKEQKALAEERIKNAGLQNKIRVHLLDYRDMPAAWEHTFDAFISIEMLEHVGAKHYNTYFKMVDFALKPRNATVVVTSSTFPESRYTGYQAEDFMRRYMWPNSCLPSATVLINAAHVASQGRFTLEGVENHSAHYPRTLRTWDRRLKANLRQDVMAQSHPGLRDRSEFERFKRKWEYLFAYAGAGFAKGYITCHMLTFIRENDKPAVACD</sequence>
<dbReference type="InterPro" id="IPR029063">
    <property type="entry name" value="SAM-dependent_MTases_sf"/>
</dbReference>
<keyword evidence="7" id="KW-1185">Reference proteome</keyword>
<dbReference type="SUPFAM" id="SSF53335">
    <property type="entry name" value="S-adenosyl-L-methionine-dependent methyltransferases"/>
    <property type="match status" value="1"/>
</dbReference>
<dbReference type="Proteomes" id="UP000250043">
    <property type="component" value="Unassembled WGS sequence"/>
</dbReference>
<protein>
    <submittedName>
        <fullName evidence="6">Cyclopropane-fatty-acyl-phospholipid synthase</fullName>
    </submittedName>
</protein>
<proteinExistence type="inferred from homology"/>
<dbReference type="GO" id="GO:0008610">
    <property type="term" value="P:lipid biosynthetic process"/>
    <property type="evidence" value="ECO:0007669"/>
    <property type="project" value="InterPro"/>
</dbReference>
<dbReference type="AlphaFoldDB" id="A0A8E2DK38"/>
<dbReference type="PIRSF" id="PIRSF003085">
    <property type="entry name" value="CMAS"/>
    <property type="match status" value="1"/>
</dbReference>
<evidence type="ECO:0000256" key="4">
    <source>
        <dbReference type="ARBA" id="ARBA00022691"/>
    </source>
</evidence>
<evidence type="ECO:0000256" key="2">
    <source>
        <dbReference type="ARBA" id="ARBA00022603"/>
    </source>
</evidence>
<evidence type="ECO:0000313" key="7">
    <source>
        <dbReference type="Proteomes" id="UP000250043"/>
    </source>
</evidence>
<keyword evidence="2" id="KW-0489">Methyltransferase</keyword>
<dbReference type="InterPro" id="IPR050723">
    <property type="entry name" value="CFA/CMAS"/>
</dbReference>
<dbReference type="Pfam" id="PF02353">
    <property type="entry name" value="CMAS"/>
    <property type="match status" value="1"/>
</dbReference>
<dbReference type="PANTHER" id="PTHR43667:SF2">
    <property type="entry name" value="FATTY ACID C-METHYL TRANSFERASE"/>
    <property type="match status" value="1"/>
</dbReference>
<comment type="similarity">
    <text evidence="1">Belongs to the CFA/CMAS family.</text>
</comment>
<dbReference type="CDD" id="cd02440">
    <property type="entry name" value="AdoMet_MTases"/>
    <property type="match status" value="1"/>
</dbReference>
<accession>A0A8E2DK38</accession>
<keyword evidence="3" id="KW-0808">Transferase</keyword>
<dbReference type="PANTHER" id="PTHR43667">
    <property type="entry name" value="CYCLOPROPANE-FATTY-ACYL-PHOSPHOLIPID SYNTHASE"/>
    <property type="match status" value="1"/>
</dbReference>
<name>A0A8E2DK38_9APHY</name>
<gene>
    <name evidence="6" type="ORF">OBBRIDRAFT_315587</name>
</gene>
<dbReference type="InterPro" id="IPR003333">
    <property type="entry name" value="CMAS"/>
</dbReference>
<keyword evidence="5" id="KW-0443">Lipid metabolism</keyword>
<dbReference type="GO" id="GO:0008168">
    <property type="term" value="F:methyltransferase activity"/>
    <property type="evidence" value="ECO:0007669"/>
    <property type="project" value="UniProtKB-KW"/>
</dbReference>
<dbReference type="GO" id="GO:0032259">
    <property type="term" value="P:methylation"/>
    <property type="evidence" value="ECO:0007669"/>
    <property type="project" value="UniProtKB-KW"/>
</dbReference>
<organism evidence="6 7">
    <name type="scientific">Obba rivulosa</name>
    <dbReference type="NCBI Taxonomy" id="1052685"/>
    <lineage>
        <taxon>Eukaryota</taxon>
        <taxon>Fungi</taxon>
        <taxon>Dikarya</taxon>
        <taxon>Basidiomycota</taxon>
        <taxon>Agaricomycotina</taxon>
        <taxon>Agaricomycetes</taxon>
        <taxon>Polyporales</taxon>
        <taxon>Gelatoporiaceae</taxon>
        <taxon>Obba</taxon>
    </lineage>
</organism>